<evidence type="ECO:0000313" key="1">
    <source>
        <dbReference type="EMBL" id="MBX51288.1"/>
    </source>
</evidence>
<sequence>MYKGVGHAFQILHNSRFSQTRTQEMMSHLKSFINR</sequence>
<organism evidence="1">
    <name type="scientific">Rhizophora mucronata</name>
    <name type="common">Asiatic mangrove</name>
    <dbReference type="NCBI Taxonomy" id="61149"/>
    <lineage>
        <taxon>Eukaryota</taxon>
        <taxon>Viridiplantae</taxon>
        <taxon>Streptophyta</taxon>
        <taxon>Embryophyta</taxon>
        <taxon>Tracheophyta</taxon>
        <taxon>Spermatophyta</taxon>
        <taxon>Magnoliopsida</taxon>
        <taxon>eudicotyledons</taxon>
        <taxon>Gunneridae</taxon>
        <taxon>Pentapetalae</taxon>
        <taxon>rosids</taxon>
        <taxon>fabids</taxon>
        <taxon>Malpighiales</taxon>
        <taxon>Rhizophoraceae</taxon>
        <taxon>Rhizophora</taxon>
    </lineage>
</organism>
<accession>A0A2P2P953</accession>
<dbReference type="EMBL" id="GGEC01070804">
    <property type="protein sequence ID" value="MBX51288.1"/>
    <property type="molecule type" value="Transcribed_RNA"/>
</dbReference>
<protein>
    <submittedName>
        <fullName evidence="1">Uncharacterized protein</fullName>
    </submittedName>
</protein>
<dbReference type="AlphaFoldDB" id="A0A2P2P953"/>
<proteinExistence type="predicted"/>
<reference evidence="1" key="1">
    <citation type="submission" date="2018-02" db="EMBL/GenBank/DDBJ databases">
        <title>Rhizophora mucronata_Transcriptome.</title>
        <authorList>
            <person name="Meera S.P."/>
            <person name="Sreeshan A."/>
            <person name="Augustine A."/>
        </authorList>
    </citation>
    <scope>NUCLEOTIDE SEQUENCE</scope>
    <source>
        <tissue evidence="1">Leaf</tissue>
    </source>
</reference>
<name>A0A2P2P953_RHIMU</name>